<proteinExistence type="predicted"/>
<evidence type="ECO:0000259" key="1">
    <source>
        <dbReference type="Pfam" id="PF02223"/>
    </source>
</evidence>
<dbReference type="InterPro" id="IPR039430">
    <property type="entry name" value="Thymidylate_kin-like_dom"/>
</dbReference>
<sequence>MEIKSYGSVCIEGGDQLGKGDATSRIVKELEGRSVNLTFSSFPIYATPMGSVIRSLLKDGISDAKLEGIDTLDVRMALFALNRLEFMDVYLSDKKYQNTMLILDRSPFSNAVSIGYWLSLQKNWDEKEVTGYIDRAMDLESLMISELGLDRCVIQLKSEESEWRDIRKRETDQHEKKEVQEKSSKVYEMYKKTVGSGWHQVVTKRDDGWRDRDDIWSDNKRILKDTYGDMDDIKDGLRYDIGFKEIVENIYPDAEYDMRLYDTYDGAIKENVKEVMYESGLKLSSQVAGSCSSIKFSNGEVKREFRRLVGIVPDVVRVYEYFLGREFIGKLKKALV</sequence>
<dbReference type="Gene3D" id="3.40.50.300">
    <property type="entry name" value="P-loop containing nucleotide triphosphate hydrolases"/>
    <property type="match status" value="1"/>
</dbReference>
<dbReference type="Pfam" id="PF02223">
    <property type="entry name" value="Thymidylate_kin"/>
    <property type="match status" value="1"/>
</dbReference>
<dbReference type="EMBL" id="DUTP01000005">
    <property type="protein sequence ID" value="HHX99648.1"/>
    <property type="molecule type" value="Genomic_DNA"/>
</dbReference>
<accession>A0A832R975</accession>
<feature type="domain" description="Thymidylate kinase-like" evidence="1">
    <location>
        <begin position="11"/>
        <end position="112"/>
    </location>
</feature>
<evidence type="ECO:0000313" key="3">
    <source>
        <dbReference type="Proteomes" id="UP000576550"/>
    </source>
</evidence>
<dbReference type="SUPFAM" id="SSF52540">
    <property type="entry name" value="P-loop containing nucleoside triphosphate hydrolases"/>
    <property type="match status" value="1"/>
</dbReference>
<dbReference type="Proteomes" id="UP000576550">
    <property type="component" value="Unassembled WGS sequence"/>
</dbReference>
<organism evidence="2 3">
    <name type="scientific">Candidatus Dojkabacteria bacterium</name>
    <dbReference type="NCBI Taxonomy" id="2099670"/>
    <lineage>
        <taxon>Bacteria</taxon>
        <taxon>Candidatus Dojkabacteria</taxon>
    </lineage>
</organism>
<comment type="caution">
    <text evidence="2">The sequence shown here is derived from an EMBL/GenBank/DDBJ whole genome shotgun (WGS) entry which is preliminary data.</text>
</comment>
<name>A0A832R975_9BACT</name>
<dbReference type="InterPro" id="IPR027417">
    <property type="entry name" value="P-loop_NTPase"/>
</dbReference>
<protein>
    <recommendedName>
        <fullName evidence="1">Thymidylate kinase-like domain-containing protein</fullName>
    </recommendedName>
</protein>
<gene>
    <name evidence="2" type="ORF">GX533_03195</name>
</gene>
<evidence type="ECO:0000313" key="2">
    <source>
        <dbReference type="EMBL" id="HHX99648.1"/>
    </source>
</evidence>
<reference evidence="2 3" key="1">
    <citation type="journal article" date="2020" name="Biotechnol. Biofuels">
        <title>New insights from the biogas microbiome by comprehensive genome-resolved metagenomics of nearly 1600 species originating from multiple anaerobic digesters.</title>
        <authorList>
            <person name="Campanaro S."/>
            <person name="Treu L."/>
            <person name="Rodriguez-R L.M."/>
            <person name="Kovalovszki A."/>
            <person name="Ziels R.M."/>
            <person name="Maus I."/>
            <person name="Zhu X."/>
            <person name="Kougias P.G."/>
            <person name="Basile A."/>
            <person name="Luo G."/>
            <person name="Schluter A."/>
            <person name="Konstantinidis K.T."/>
            <person name="Angelidaki I."/>
        </authorList>
    </citation>
    <scope>NUCLEOTIDE SEQUENCE [LARGE SCALE GENOMIC DNA]</scope>
    <source>
        <strain evidence="2">AS05jafATM_89</strain>
    </source>
</reference>
<dbReference type="AlphaFoldDB" id="A0A832R975"/>